<evidence type="ECO:0000313" key="2">
    <source>
        <dbReference type="EMBL" id="MDT0455142.1"/>
    </source>
</evidence>
<feature type="transmembrane region" description="Helical" evidence="1">
    <location>
        <begin position="6"/>
        <end position="34"/>
    </location>
</feature>
<gene>
    <name evidence="2" type="ORF">RM550_05230</name>
</gene>
<evidence type="ECO:0000313" key="3">
    <source>
        <dbReference type="Proteomes" id="UP001180551"/>
    </source>
</evidence>
<keyword evidence="1" id="KW-0472">Membrane</keyword>
<name>A0ABU2T1N3_9ACTN</name>
<keyword evidence="1" id="KW-1133">Transmembrane helix</keyword>
<dbReference type="Proteomes" id="UP001180551">
    <property type="component" value="Unassembled WGS sequence"/>
</dbReference>
<reference evidence="2" key="1">
    <citation type="submission" date="2024-05" db="EMBL/GenBank/DDBJ databases">
        <title>30 novel species of actinomycetes from the DSMZ collection.</title>
        <authorList>
            <person name="Nouioui I."/>
        </authorList>
    </citation>
    <scope>NUCLEOTIDE SEQUENCE</scope>
    <source>
        <strain evidence="2">DSM 41527</strain>
    </source>
</reference>
<keyword evidence="1" id="KW-0812">Transmembrane</keyword>
<sequence>MGRFLAAAAGFPTLVFTSALVMVVVFWLLVAAGVTESGSFDADVDLDAWGLGGVPVTVAFSTMTVLAWIVSVSGTVLLDPVVSPGVGRVLVRLAVAVAALLVAWRVTRLLVRPLHRLFPDRPAPPRADSVGLTCTIRTRRADTGAGLAEAAARDGSTATLRATGGAQNL</sequence>
<proteinExistence type="predicted"/>
<comment type="caution">
    <text evidence="2">The sequence shown here is derived from an EMBL/GenBank/DDBJ whole genome shotgun (WGS) entry which is preliminary data.</text>
</comment>
<accession>A0ABU2T1N3</accession>
<protein>
    <submittedName>
        <fullName evidence="2">Uncharacterized protein</fullName>
    </submittedName>
</protein>
<dbReference type="RefSeq" id="WP_311622548.1">
    <property type="nucleotide sequence ID" value="NZ_JAVRFE010000004.1"/>
</dbReference>
<dbReference type="EMBL" id="JAVRFE010000004">
    <property type="protein sequence ID" value="MDT0455142.1"/>
    <property type="molecule type" value="Genomic_DNA"/>
</dbReference>
<evidence type="ECO:0000256" key="1">
    <source>
        <dbReference type="SAM" id="Phobius"/>
    </source>
</evidence>
<keyword evidence="3" id="KW-1185">Reference proteome</keyword>
<feature type="transmembrane region" description="Helical" evidence="1">
    <location>
        <begin position="46"/>
        <end position="69"/>
    </location>
</feature>
<feature type="transmembrane region" description="Helical" evidence="1">
    <location>
        <begin position="89"/>
        <end position="111"/>
    </location>
</feature>
<organism evidence="2 3">
    <name type="scientific">Streptomyces mooreae</name>
    <dbReference type="NCBI Taxonomy" id="3075523"/>
    <lineage>
        <taxon>Bacteria</taxon>
        <taxon>Bacillati</taxon>
        <taxon>Actinomycetota</taxon>
        <taxon>Actinomycetes</taxon>
        <taxon>Kitasatosporales</taxon>
        <taxon>Streptomycetaceae</taxon>
        <taxon>Streptomyces</taxon>
    </lineage>
</organism>